<dbReference type="InterPro" id="IPR020946">
    <property type="entry name" value="Flavin_mOase-like"/>
</dbReference>
<protein>
    <submittedName>
        <fullName evidence="7">Pyridine nucleotide-disulfide oxidoreductase</fullName>
    </submittedName>
</protein>
<organism evidence="7 8">
    <name type="scientific">Drechmeria coniospora</name>
    <name type="common">Nematophagous fungus</name>
    <name type="synonym">Meria coniospora</name>
    <dbReference type="NCBI Taxonomy" id="98403"/>
    <lineage>
        <taxon>Eukaryota</taxon>
        <taxon>Fungi</taxon>
        <taxon>Dikarya</taxon>
        <taxon>Ascomycota</taxon>
        <taxon>Pezizomycotina</taxon>
        <taxon>Sordariomycetes</taxon>
        <taxon>Hypocreomycetidae</taxon>
        <taxon>Hypocreales</taxon>
        <taxon>Ophiocordycipitaceae</taxon>
        <taxon>Drechmeria</taxon>
    </lineage>
</organism>
<dbReference type="SUPFAM" id="SSF51905">
    <property type="entry name" value="FAD/NAD(P)-binding domain"/>
    <property type="match status" value="1"/>
</dbReference>
<evidence type="ECO:0000256" key="5">
    <source>
        <dbReference type="SAM" id="MobiDB-lite"/>
    </source>
</evidence>
<feature type="compositionally biased region" description="Polar residues" evidence="5">
    <location>
        <begin position="510"/>
        <end position="528"/>
    </location>
</feature>
<proteinExistence type="inferred from homology"/>
<dbReference type="Gene3D" id="3.50.50.60">
    <property type="entry name" value="FAD/NAD(P)-binding domain"/>
    <property type="match status" value="3"/>
</dbReference>
<evidence type="ECO:0000313" key="7">
    <source>
        <dbReference type="EMBL" id="KYK59062.1"/>
    </source>
</evidence>
<dbReference type="InParanoid" id="A0A151GPY7"/>
<dbReference type="InterPro" id="IPR045632">
    <property type="entry name" value="DUF6314"/>
</dbReference>
<dbReference type="STRING" id="98403.A0A151GPY7"/>
<feature type="compositionally biased region" description="Acidic residues" evidence="5">
    <location>
        <begin position="611"/>
        <end position="621"/>
    </location>
</feature>
<feature type="region of interest" description="Disordered" evidence="5">
    <location>
        <begin position="497"/>
        <end position="538"/>
    </location>
</feature>
<gene>
    <name evidence="7" type="ORF">DCS_00189</name>
</gene>
<dbReference type="Pfam" id="PF19834">
    <property type="entry name" value="DUF6314"/>
    <property type="match status" value="1"/>
</dbReference>
<reference evidence="7 8" key="1">
    <citation type="journal article" date="2016" name="Sci. Rep.">
        <title>Insights into Adaptations to a Near-Obligate Nematode Endoparasitic Lifestyle from the Finished Genome of Drechmeria coniospora.</title>
        <authorList>
            <person name="Zhang L."/>
            <person name="Zhou Z."/>
            <person name="Guo Q."/>
            <person name="Fokkens L."/>
            <person name="Miskei M."/>
            <person name="Pocsi I."/>
            <person name="Zhang W."/>
            <person name="Chen M."/>
            <person name="Wang L."/>
            <person name="Sun Y."/>
            <person name="Donzelli B.G."/>
            <person name="Gibson D.M."/>
            <person name="Nelson D.R."/>
            <person name="Luo J.G."/>
            <person name="Rep M."/>
            <person name="Liu H."/>
            <person name="Yang S."/>
            <person name="Wang J."/>
            <person name="Krasnoff S.B."/>
            <person name="Xu Y."/>
            <person name="Molnar I."/>
            <person name="Lin M."/>
        </authorList>
    </citation>
    <scope>NUCLEOTIDE SEQUENCE [LARGE SCALE GENOMIC DNA]</scope>
    <source>
        <strain evidence="7 8">ARSEF 6962</strain>
    </source>
</reference>
<sequence>MTKTVCIVGAGPSGLVAAKTLLHNAPKDAFKVSVFDSQAAIGGLWPVSKTDNGRLIHPLMITNQSRHTMHFSDLAWERDAPQLPRAWMIGKYLERYMNRHLTGQAGFDLQLRTRVVGAEPAIAMEGNPGWHVRLRTEEGEKTERFDYLLVASGHFGKPMIPECLARPSLIPVIHSSRYRDLKDLLVKATGKGKILVVGGQMSGVEIAATIASHLSSAAHAPGEADIPHVDRYTVHHVLQRPVWVFPHFTTPEPKLAAPPFLPIDFASYNSNSRPQPLVNTQGHVAQDVASVVHGVYENVLGTNQSQFSPLLRVDGDDRTAPPYLAVSDWYCDFVRSGLITLSKGKVESLVGTTAVLSDGAGQVDDVAAVVVATGFDPSPSLDFLPRDTLERLQHSPRHTKQPLALAFHGTHHPEVPNLGFVGFYRSPYWGIMQMQARFLAEFWSGRAALAAPLSRRLAADDSIQRTLSLRNDVQLSQFPMGDYQWLMQEFAEALSMERASRPSHPELPRLTQNDEVLDTLTPSRFTSPTDDDAARESAALSVQDTLDVTAAGLGTPTFISRAVFRSLLGTWKLHRQITSRLPSHPSGSFGGTAQFLLREKSTDGTSAGGGGDDDDDDDDDDGLEYLYVEAGEFTTDSGFRFPATRRYVWRYDERKDLLSVWFTKPDDDKRADYLFHEIEFEQPTARGDESWRAKAGHLCVDDYYDVKYRFAFDAVNLRDWSIEYTVNGPKKDYSIRGAYSR</sequence>
<dbReference type="AlphaFoldDB" id="A0A151GPY7"/>
<dbReference type="GO" id="GO:0004499">
    <property type="term" value="F:N,N-dimethylaniline monooxygenase activity"/>
    <property type="evidence" value="ECO:0007669"/>
    <property type="project" value="InterPro"/>
</dbReference>
<keyword evidence="4" id="KW-0560">Oxidoreductase</keyword>
<dbReference type="PRINTS" id="PR00368">
    <property type="entry name" value="FADPNR"/>
</dbReference>
<dbReference type="RefSeq" id="XP_040658414.1">
    <property type="nucleotide sequence ID" value="XM_040797531.1"/>
</dbReference>
<feature type="domain" description="DUF6314" evidence="6">
    <location>
        <begin position="567"/>
        <end position="741"/>
    </location>
</feature>
<dbReference type="Proteomes" id="UP000076580">
    <property type="component" value="Chromosome 01"/>
</dbReference>
<dbReference type="GeneID" id="63712832"/>
<evidence type="ECO:0000256" key="3">
    <source>
        <dbReference type="ARBA" id="ARBA00022827"/>
    </source>
</evidence>
<comment type="similarity">
    <text evidence="1">Belongs to the FMO family.</text>
</comment>
<feature type="compositionally biased region" description="Basic and acidic residues" evidence="5">
    <location>
        <begin position="498"/>
        <end position="507"/>
    </location>
</feature>
<evidence type="ECO:0000256" key="4">
    <source>
        <dbReference type="ARBA" id="ARBA00023002"/>
    </source>
</evidence>
<keyword evidence="2" id="KW-0285">Flavoprotein</keyword>
<evidence type="ECO:0000259" key="6">
    <source>
        <dbReference type="Pfam" id="PF19834"/>
    </source>
</evidence>
<evidence type="ECO:0000313" key="8">
    <source>
        <dbReference type="Proteomes" id="UP000076580"/>
    </source>
</evidence>
<keyword evidence="8" id="KW-1185">Reference proteome</keyword>
<accession>A0A151GPY7</accession>
<name>A0A151GPY7_DRECN</name>
<dbReference type="EMBL" id="LAYC01000001">
    <property type="protein sequence ID" value="KYK59062.1"/>
    <property type="molecule type" value="Genomic_DNA"/>
</dbReference>
<comment type="caution">
    <text evidence="7">The sequence shown here is derived from an EMBL/GenBank/DDBJ whole genome shotgun (WGS) entry which is preliminary data.</text>
</comment>
<dbReference type="GO" id="GO:0050660">
    <property type="term" value="F:flavin adenine dinucleotide binding"/>
    <property type="evidence" value="ECO:0007669"/>
    <property type="project" value="InterPro"/>
</dbReference>
<feature type="region of interest" description="Disordered" evidence="5">
    <location>
        <begin position="601"/>
        <end position="621"/>
    </location>
</feature>
<dbReference type="InterPro" id="IPR050346">
    <property type="entry name" value="FMO-like"/>
</dbReference>
<dbReference type="Pfam" id="PF00743">
    <property type="entry name" value="FMO-like"/>
    <property type="match status" value="1"/>
</dbReference>
<keyword evidence="3" id="KW-0274">FAD</keyword>
<evidence type="ECO:0000256" key="2">
    <source>
        <dbReference type="ARBA" id="ARBA00022630"/>
    </source>
</evidence>
<dbReference type="GO" id="GO:0050661">
    <property type="term" value="F:NADP binding"/>
    <property type="evidence" value="ECO:0007669"/>
    <property type="project" value="InterPro"/>
</dbReference>
<evidence type="ECO:0000256" key="1">
    <source>
        <dbReference type="ARBA" id="ARBA00009183"/>
    </source>
</evidence>
<dbReference type="InterPro" id="IPR036188">
    <property type="entry name" value="FAD/NAD-bd_sf"/>
</dbReference>
<dbReference type="PANTHER" id="PTHR23023">
    <property type="entry name" value="DIMETHYLANILINE MONOOXYGENASE"/>
    <property type="match status" value="1"/>
</dbReference>